<feature type="transmembrane region" description="Helical" evidence="2">
    <location>
        <begin position="75"/>
        <end position="95"/>
    </location>
</feature>
<feature type="transmembrane region" description="Helical" evidence="2">
    <location>
        <begin position="135"/>
        <end position="159"/>
    </location>
</feature>
<dbReference type="EMBL" id="FNFU01000018">
    <property type="protein sequence ID" value="SDK92539.1"/>
    <property type="molecule type" value="Genomic_DNA"/>
</dbReference>
<dbReference type="Proteomes" id="UP000198701">
    <property type="component" value="Unassembled WGS sequence"/>
</dbReference>
<keyword evidence="5" id="KW-1185">Reference proteome</keyword>
<evidence type="ECO:0000259" key="3">
    <source>
        <dbReference type="Pfam" id="PF14340"/>
    </source>
</evidence>
<keyword evidence="2" id="KW-1133">Transmembrane helix</keyword>
<feature type="transmembrane region" description="Helical" evidence="2">
    <location>
        <begin position="42"/>
        <end position="63"/>
    </location>
</feature>
<feature type="compositionally biased region" description="Basic and acidic residues" evidence="1">
    <location>
        <begin position="184"/>
        <end position="207"/>
    </location>
</feature>
<gene>
    <name evidence="4" type="ORF">SAMN05216282_11844</name>
</gene>
<feature type="region of interest" description="Disordered" evidence="1">
    <location>
        <begin position="183"/>
        <end position="207"/>
    </location>
</feature>
<feature type="transmembrane region" description="Helical" evidence="2">
    <location>
        <begin position="110"/>
        <end position="129"/>
    </location>
</feature>
<reference evidence="4 5" key="1">
    <citation type="submission" date="2016-10" db="EMBL/GenBank/DDBJ databases">
        <authorList>
            <person name="de Groot N.N."/>
        </authorList>
    </citation>
    <scope>NUCLEOTIDE SEQUENCE [LARGE SCALE GENOMIC DNA]</scope>
    <source>
        <strain evidence="4 5">CGMCC 1.5382</strain>
    </source>
</reference>
<organism evidence="4 5">
    <name type="scientific">Cryobacterium psychrotolerans</name>
    <dbReference type="NCBI Taxonomy" id="386301"/>
    <lineage>
        <taxon>Bacteria</taxon>
        <taxon>Bacillati</taxon>
        <taxon>Actinomycetota</taxon>
        <taxon>Actinomycetes</taxon>
        <taxon>Micrococcales</taxon>
        <taxon>Microbacteriaceae</taxon>
        <taxon>Cryobacterium</taxon>
    </lineage>
</organism>
<evidence type="ECO:0000256" key="2">
    <source>
        <dbReference type="SAM" id="Phobius"/>
    </source>
</evidence>
<keyword evidence="2" id="KW-0472">Membrane</keyword>
<protein>
    <recommendedName>
        <fullName evidence="3">DUF4395 domain-containing protein</fullName>
    </recommendedName>
</protein>
<accession>A0A1G9FVY5</accession>
<dbReference type="AlphaFoldDB" id="A0A1G9FVY5"/>
<evidence type="ECO:0000256" key="1">
    <source>
        <dbReference type="SAM" id="MobiDB-lite"/>
    </source>
</evidence>
<proteinExistence type="predicted"/>
<dbReference type="STRING" id="386301.SAMN05216282_11844"/>
<evidence type="ECO:0000313" key="4">
    <source>
        <dbReference type="EMBL" id="SDK92539.1"/>
    </source>
</evidence>
<keyword evidence="2" id="KW-0812">Transmembrane</keyword>
<feature type="domain" description="DUF4395" evidence="3">
    <location>
        <begin position="31"/>
        <end position="165"/>
    </location>
</feature>
<evidence type="ECO:0000313" key="5">
    <source>
        <dbReference type="Proteomes" id="UP000198701"/>
    </source>
</evidence>
<dbReference type="Pfam" id="PF14340">
    <property type="entry name" value="DUF4395"/>
    <property type="match status" value="1"/>
</dbReference>
<name>A0A1G9FVY5_9MICO</name>
<sequence>MRCSRMTSSAERADEAPVIGEFVDGITIPVINERAVRASAGLLFLFGTIGFMTAALTGDFQLLRMFGMTFMLDMMMRLFVGTRFTPSLIIGSLIVRRQRPEWVGAEQKKLAWTFGLVMAFVSCAAMGFLGLSGEITLALCSVCLVLLFIESAFGICVGCEFQRLFSKTKPELCSGDTCTYVPPKRGERHSVSSASERDGQPGELKRS</sequence>
<dbReference type="InterPro" id="IPR025508">
    <property type="entry name" value="DUF4395"/>
</dbReference>